<feature type="non-terminal residue" evidence="1">
    <location>
        <position position="1"/>
    </location>
</feature>
<dbReference type="EMBL" id="JACGCM010000622">
    <property type="protein sequence ID" value="KAF6169856.1"/>
    <property type="molecule type" value="Genomic_DNA"/>
</dbReference>
<keyword evidence="2" id="KW-1185">Reference proteome</keyword>
<dbReference type="Proteomes" id="UP000541444">
    <property type="component" value="Unassembled WGS sequence"/>
</dbReference>
<proteinExistence type="predicted"/>
<evidence type="ECO:0000313" key="1">
    <source>
        <dbReference type="EMBL" id="KAF6169856.1"/>
    </source>
</evidence>
<protein>
    <submittedName>
        <fullName evidence="1">Uncharacterized protein</fullName>
    </submittedName>
</protein>
<accession>A0A7J7NRQ1</accession>
<organism evidence="1 2">
    <name type="scientific">Kingdonia uniflora</name>
    <dbReference type="NCBI Taxonomy" id="39325"/>
    <lineage>
        <taxon>Eukaryota</taxon>
        <taxon>Viridiplantae</taxon>
        <taxon>Streptophyta</taxon>
        <taxon>Embryophyta</taxon>
        <taxon>Tracheophyta</taxon>
        <taxon>Spermatophyta</taxon>
        <taxon>Magnoliopsida</taxon>
        <taxon>Ranunculales</taxon>
        <taxon>Circaeasteraceae</taxon>
        <taxon>Kingdonia</taxon>
    </lineage>
</organism>
<gene>
    <name evidence="1" type="ORF">GIB67_034248</name>
</gene>
<reference evidence="1 2" key="1">
    <citation type="journal article" date="2020" name="IScience">
        <title>Genome Sequencing of the Endangered Kingdonia uniflora (Circaeasteraceae, Ranunculales) Reveals Potential Mechanisms of Evolutionary Specialization.</title>
        <authorList>
            <person name="Sun Y."/>
            <person name="Deng T."/>
            <person name="Zhang A."/>
            <person name="Moore M.J."/>
            <person name="Landis J.B."/>
            <person name="Lin N."/>
            <person name="Zhang H."/>
            <person name="Zhang X."/>
            <person name="Huang J."/>
            <person name="Zhang X."/>
            <person name="Sun H."/>
            <person name="Wang H."/>
        </authorList>
    </citation>
    <scope>NUCLEOTIDE SEQUENCE [LARGE SCALE GENOMIC DNA]</scope>
    <source>
        <strain evidence="1">TB1705</strain>
        <tissue evidence="1">Leaf</tissue>
    </source>
</reference>
<evidence type="ECO:0000313" key="2">
    <source>
        <dbReference type="Proteomes" id="UP000541444"/>
    </source>
</evidence>
<dbReference type="AlphaFoldDB" id="A0A7J7NRQ1"/>
<comment type="caution">
    <text evidence="1">The sequence shown here is derived from an EMBL/GenBank/DDBJ whole genome shotgun (WGS) entry which is preliminary data.</text>
</comment>
<name>A0A7J7NRQ1_9MAGN</name>
<sequence>MQDLTMSSVEEEYDGIDDDEEFESYEGERYVSQMRFLSGKNWKTTYEELNVSTKPPPPLPQNYESRDFRRLTQSDKKGHLSISVATTSARVGFKCRSVLVKLREIYLILIEVPHLKQKLKAINLMSLFDYKIGNSDNQVIVSMVEHWIGIGTGEPMVLDESYTEYDNALRIFPDMEFKDYEKGCISFAYLQTYLDHIRVNIKDPANTNTIFRAFMLLYFGASKQDVKYIGGLFQLIGYQCYEYCQIGHYILIDN</sequence>